<dbReference type="AlphaFoldDB" id="A0A7S0EZV8"/>
<name>A0A7S0EZV8_9CRYP</name>
<protein>
    <submittedName>
        <fullName evidence="2">Uncharacterized protein</fullName>
    </submittedName>
</protein>
<proteinExistence type="predicted"/>
<sequence>MASKDDVDETYTIAAGASSQQLEQAAAGRSSENVAGSQSNQLTRDQFVQRLFKIDPKDYQSFSTEKKIRLAWLAGSIAYIQTLQDEHGGSIDGRMMPCSLPFFTRPGTEPVLHMGEGTTHEGEAGAGQVEEQEKD</sequence>
<feature type="region of interest" description="Disordered" evidence="1">
    <location>
        <begin position="107"/>
        <end position="135"/>
    </location>
</feature>
<feature type="compositionally biased region" description="Polar residues" evidence="1">
    <location>
        <begin position="30"/>
        <end position="41"/>
    </location>
</feature>
<evidence type="ECO:0000313" key="2">
    <source>
        <dbReference type="EMBL" id="CAD8498852.1"/>
    </source>
</evidence>
<reference evidence="2" key="1">
    <citation type="submission" date="2021-01" db="EMBL/GenBank/DDBJ databases">
        <authorList>
            <person name="Corre E."/>
            <person name="Pelletier E."/>
            <person name="Niang G."/>
            <person name="Scheremetjew M."/>
            <person name="Finn R."/>
            <person name="Kale V."/>
            <person name="Holt S."/>
            <person name="Cochrane G."/>
            <person name="Meng A."/>
            <person name="Brown T."/>
            <person name="Cohen L."/>
        </authorList>
    </citation>
    <scope>NUCLEOTIDE SEQUENCE</scope>
    <source>
        <strain evidence="2">CCMP325</strain>
    </source>
</reference>
<evidence type="ECO:0000256" key="1">
    <source>
        <dbReference type="SAM" id="MobiDB-lite"/>
    </source>
</evidence>
<gene>
    <name evidence="2" type="ORF">HPHI1048_LOCUS18474</name>
</gene>
<feature type="region of interest" description="Disordered" evidence="1">
    <location>
        <begin position="22"/>
        <end position="41"/>
    </location>
</feature>
<dbReference type="EMBL" id="HBEO01027347">
    <property type="protein sequence ID" value="CAD8498852.1"/>
    <property type="molecule type" value="Transcribed_RNA"/>
</dbReference>
<accession>A0A7S0EZV8</accession>
<organism evidence="2">
    <name type="scientific">Hanusia phi</name>
    <dbReference type="NCBI Taxonomy" id="3032"/>
    <lineage>
        <taxon>Eukaryota</taxon>
        <taxon>Cryptophyceae</taxon>
        <taxon>Pyrenomonadales</taxon>
        <taxon>Geminigeraceae</taxon>
        <taxon>Hanusia</taxon>
    </lineage>
</organism>